<gene>
    <name evidence="1" type="ORF">MPH_02506</name>
</gene>
<comment type="caution">
    <text evidence="1">The sequence shown here is derived from an EMBL/GenBank/DDBJ whole genome shotgun (WGS) entry which is preliminary data.</text>
</comment>
<sequence>MDGSHLTKHPDAYMSAVERAPVRRRVLRKPMCSMHAVSAGAQTKPPKPVPEEAVPMGSALCFANQAGATVMVGMNERQVCACKWRSVLCRHRPVEGLIDTEAEEEAAGCQVHYEGTD</sequence>
<proteinExistence type="predicted"/>
<evidence type="ECO:0000313" key="2">
    <source>
        <dbReference type="Proteomes" id="UP000007129"/>
    </source>
</evidence>
<dbReference type="Proteomes" id="UP000007129">
    <property type="component" value="Unassembled WGS sequence"/>
</dbReference>
<dbReference type="HOGENOM" id="CLU_2085276_0_0_1"/>
<accession>K2SCL6</accession>
<protein>
    <submittedName>
        <fullName evidence="1">Uncharacterized protein</fullName>
    </submittedName>
</protein>
<organism evidence="1 2">
    <name type="scientific">Macrophomina phaseolina (strain MS6)</name>
    <name type="common">Charcoal rot fungus</name>
    <dbReference type="NCBI Taxonomy" id="1126212"/>
    <lineage>
        <taxon>Eukaryota</taxon>
        <taxon>Fungi</taxon>
        <taxon>Dikarya</taxon>
        <taxon>Ascomycota</taxon>
        <taxon>Pezizomycotina</taxon>
        <taxon>Dothideomycetes</taxon>
        <taxon>Dothideomycetes incertae sedis</taxon>
        <taxon>Botryosphaeriales</taxon>
        <taxon>Botryosphaeriaceae</taxon>
        <taxon>Macrophomina</taxon>
    </lineage>
</organism>
<dbReference type="EMBL" id="AHHD01000094">
    <property type="protein sequence ID" value="EKG20149.1"/>
    <property type="molecule type" value="Genomic_DNA"/>
</dbReference>
<dbReference type="AlphaFoldDB" id="K2SCL6"/>
<reference evidence="1 2" key="1">
    <citation type="journal article" date="2012" name="BMC Genomics">
        <title>Tools to kill: Genome of one of the most destructive plant pathogenic fungi Macrophomina phaseolina.</title>
        <authorList>
            <person name="Islam M.S."/>
            <person name="Haque M.S."/>
            <person name="Islam M.M."/>
            <person name="Emdad E.M."/>
            <person name="Halim A."/>
            <person name="Hossen Q.M.M."/>
            <person name="Hossain M.Z."/>
            <person name="Ahmed B."/>
            <person name="Rahim S."/>
            <person name="Rahman M.S."/>
            <person name="Alam M.M."/>
            <person name="Hou S."/>
            <person name="Wan X."/>
            <person name="Saito J.A."/>
            <person name="Alam M."/>
        </authorList>
    </citation>
    <scope>NUCLEOTIDE SEQUENCE [LARGE SCALE GENOMIC DNA]</scope>
    <source>
        <strain evidence="1 2">MS6</strain>
    </source>
</reference>
<evidence type="ECO:0000313" key="1">
    <source>
        <dbReference type="EMBL" id="EKG20149.1"/>
    </source>
</evidence>
<dbReference type="VEuPathDB" id="FungiDB:MPH_02506"/>
<dbReference type="InParanoid" id="K2SCL6"/>
<name>K2SCL6_MACPH</name>